<dbReference type="InterPro" id="IPR010992">
    <property type="entry name" value="IHF-like_DNA-bd_dom_sf"/>
</dbReference>
<dbReference type="PANTHER" id="PTHR33175">
    <property type="entry name" value="DNA-BINDING PROTEIN HU"/>
    <property type="match status" value="1"/>
</dbReference>
<dbReference type="GO" id="GO:0030261">
    <property type="term" value="P:chromosome condensation"/>
    <property type="evidence" value="ECO:0007669"/>
    <property type="project" value="UniProtKB-KW"/>
</dbReference>
<proteinExistence type="inferred from homology"/>
<keyword evidence="3 5" id="KW-0238">DNA-binding</keyword>
<dbReference type="EMBL" id="CP159485">
    <property type="protein sequence ID" value="XCI28807.1"/>
    <property type="molecule type" value="Genomic_DNA"/>
</dbReference>
<organism evidence="5">
    <name type="scientific">Proteinivorax hydrogeniformans</name>
    <dbReference type="NCBI Taxonomy" id="1826727"/>
    <lineage>
        <taxon>Bacteria</taxon>
        <taxon>Bacillati</taxon>
        <taxon>Bacillota</taxon>
        <taxon>Clostridia</taxon>
        <taxon>Eubacteriales</taxon>
        <taxon>Proteinivoracaceae</taxon>
        <taxon>Proteinivorax</taxon>
    </lineage>
</organism>
<dbReference type="PANTHER" id="PTHR33175:SF3">
    <property type="entry name" value="DNA-BINDING PROTEIN HU-BETA"/>
    <property type="match status" value="1"/>
</dbReference>
<gene>
    <name evidence="5" type="ORF">PRVXH_000080</name>
</gene>
<dbReference type="GO" id="GO:1990178">
    <property type="term" value="C:HU-DNA complex"/>
    <property type="evidence" value="ECO:0007669"/>
    <property type="project" value="UniProtKB-ARBA"/>
</dbReference>
<dbReference type="CDD" id="cd13831">
    <property type="entry name" value="HU"/>
    <property type="match status" value="1"/>
</dbReference>
<dbReference type="FunFam" id="4.10.520.10:FF:000001">
    <property type="entry name" value="DNA-binding protein HU"/>
    <property type="match status" value="1"/>
</dbReference>
<comment type="similarity">
    <text evidence="1 4">Belongs to the bacterial histone-like protein family.</text>
</comment>
<reference evidence="5" key="1">
    <citation type="journal article" date="2018" name="Antonie Van Leeuwenhoek">
        <title>Proteinivorax hydrogeniformans sp. nov., an anaerobic, haloalkaliphilic bacterium fermenting proteinaceous compounds with high hydrogen production.</title>
        <authorList>
            <person name="Boltyanskaya Y."/>
            <person name="Detkova E."/>
            <person name="Pimenov N."/>
            <person name="Kevbrin V."/>
        </authorList>
    </citation>
    <scope>NUCLEOTIDE SEQUENCE</scope>
    <source>
        <strain evidence="5">Z-710</strain>
    </source>
</reference>
<dbReference type="Pfam" id="PF00216">
    <property type="entry name" value="Bac_DNA_binding"/>
    <property type="match status" value="1"/>
</dbReference>
<sequence length="90" mass="9594">MNKTELIQGVAEKSGLTKKDSEKAANAMLETIIEAVSAGDKVQLIGFGTFEARERAAREGRNPSTGETIQIPATKVPAFKAGKAFKDTVK</sequence>
<dbReference type="PROSITE" id="PS00045">
    <property type="entry name" value="HISTONE_LIKE"/>
    <property type="match status" value="1"/>
</dbReference>
<dbReference type="GO" id="GO:0042802">
    <property type="term" value="F:identical protein binding"/>
    <property type="evidence" value="ECO:0007669"/>
    <property type="project" value="UniProtKB-ARBA"/>
</dbReference>
<dbReference type="Gene3D" id="4.10.520.10">
    <property type="entry name" value="IHF-like DNA-binding proteins"/>
    <property type="match status" value="1"/>
</dbReference>
<dbReference type="SMART" id="SM00411">
    <property type="entry name" value="BHL"/>
    <property type="match status" value="1"/>
</dbReference>
<evidence type="ECO:0000256" key="4">
    <source>
        <dbReference type="RuleBase" id="RU003939"/>
    </source>
</evidence>
<dbReference type="SUPFAM" id="SSF47729">
    <property type="entry name" value="IHF-like DNA-binding proteins"/>
    <property type="match status" value="1"/>
</dbReference>
<dbReference type="GO" id="GO:0005829">
    <property type="term" value="C:cytosol"/>
    <property type="evidence" value="ECO:0007669"/>
    <property type="project" value="TreeGrafter"/>
</dbReference>
<dbReference type="GO" id="GO:1990103">
    <property type="term" value="C:DnaA-HU complex"/>
    <property type="evidence" value="ECO:0007669"/>
    <property type="project" value="UniProtKB-ARBA"/>
</dbReference>
<dbReference type="GO" id="GO:0006270">
    <property type="term" value="P:DNA replication initiation"/>
    <property type="evidence" value="ECO:0007669"/>
    <property type="project" value="UniProtKB-ARBA"/>
</dbReference>
<dbReference type="PRINTS" id="PR01727">
    <property type="entry name" value="DNABINDINGHU"/>
</dbReference>
<evidence type="ECO:0000256" key="1">
    <source>
        <dbReference type="ARBA" id="ARBA00010529"/>
    </source>
</evidence>
<dbReference type="GO" id="GO:0030527">
    <property type="term" value="F:structural constituent of chromatin"/>
    <property type="evidence" value="ECO:0007669"/>
    <property type="project" value="InterPro"/>
</dbReference>
<accession>A0AAU8HTA4</accession>
<keyword evidence="2" id="KW-0226">DNA condensation</keyword>
<protein>
    <submittedName>
        <fullName evidence="5">HU family DNA-binding protein</fullName>
    </submittedName>
</protein>
<dbReference type="AlphaFoldDB" id="A0AAU8HTA4"/>
<dbReference type="RefSeq" id="WP_353893359.1">
    <property type="nucleotide sequence ID" value="NZ_CP159485.1"/>
</dbReference>
<dbReference type="InterPro" id="IPR020816">
    <property type="entry name" value="Histone-like_DNA-bd_CS"/>
</dbReference>
<dbReference type="GO" id="GO:0010467">
    <property type="term" value="P:gene expression"/>
    <property type="evidence" value="ECO:0007669"/>
    <property type="project" value="UniProtKB-ARBA"/>
</dbReference>
<reference evidence="5" key="2">
    <citation type="submission" date="2024-06" db="EMBL/GenBank/DDBJ databases">
        <authorList>
            <person name="Petrova K.O."/>
            <person name="Toshchakov S.V."/>
            <person name="Boltjanskaja Y.V."/>
            <person name="Kevbrin V.V."/>
        </authorList>
    </citation>
    <scope>NUCLEOTIDE SEQUENCE</scope>
    <source>
        <strain evidence="5">Z-710</strain>
    </source>
</reference>
<evidence type="ECO:0000313" key="5">
    <source>
        <dbReference type="EMBL" id="XCI28807.1"/>
    </source>
</evidence>
<name>A0AAU8HTA4_9FIRM</name>
<dbReference type="InterPro" id="IPR000119">
    <property type="entry name" value="Hist_DNA-bd"/>
</dbReference>
<evidence type="ECO:0000256" key="3">
    <source>
        <dbReference type="ARBA" id="ARBA00023125"/>
    </source>
</evidence>
<dbReference type="GO" id="GO:0003677">
    <property type="term" value="F:DNA binding"/>
    <property type="evidence" value="ECO:0007669"/>
    <property type="project" value="UniProtKB-KW"/>
</dbReference>
<evidence type="ECO:0000256" key="2">
    <source>
        <dbReference type="ARBA" id="ARBA00023067"/>
    </source>
</evidence>